<evidence type="ECO:0000256" key="3">
    <source>
        <dbReference type="ARBA" id="ARBA00022692"/>
    </source>
</evidence>
<dbReference type="EMBL" id="DS113178">
    <property type="protein sequence ID" value="EAY23501.1"/>
    <property type="molecule type" value="Genomic_DNA"/>
</dbReference>
<reference evidence="7" key="1">
    <citation type="submission" date="2006-10" db="EMBL/GenBank/DDBJ databases">
        <authorList>
            <person name="Amadeo P."/>
            <person name="Zhao Q."/>
            <person name="Wortman J."/>
            <person name="Fraser-Liggett C."/>
            <person name="Carlton J."/>
        </authorList>
    </citation>
    <scope>NUCLEOTIDE SEQUENCE</scope>
    <source>
        <strain evidence="7">G3</strain>
    </source>
</reference>
<protein>
    <recommendedName>
        <fullName evidence="6">Golgi apparatus membrane protein TVP23 homolog</fullName>
    </recommendedName>
</protein>
<feature type="transmembrane region" description="Helical" evidence="6">
    <location>
        <begin position="107"/>
        <end position="127"/>
    </location>
</feature>
<dbReference type="VEuPathDB" id="TrichDB:TVAG_071650"/>
<feature type="transmembrane region" description="Helical" evidence="6">
    <location>
        <begin position="133"/>
        <end position="152"/>
    </location>
</feature>
<evidence type="ECO:0000256" key="4">
    <source>
        <dbReference type="ARBA" id="ARBA00022989"/>
    </source>
</evidence>
<dbReference type="RefSeq" id="XP_001584487.1">
    <property type="nucleotide sequence ID" value="XM_001584437.1"/>
</dbReference>
<proteinExistence type="inferred from homology"/>
<dbReference type="VEuPathDB" id="TrichDB:TVAGG3_1046750"/>
<organism evidence="7 8">
    <name type="scientific">Trichomonas vaginalis (strain ATCC PRA-98 / G3)</name>
    <dbReference type="NCBI Taxonomy" id="412133"/>
    <lineage>
        <taxon>Eukaryota</taxon>
        <taxon>Metamonada</taxon>
        <taxon>Parabasalia</taxon>
        <taxon>Trichomonadida</taxon>
        <taxon>Trichomonadidae</taxon>
        <taxon>Trichomonas</taxon>
    </lineage>
</organism>
<dbReference type="Pfam" id="PF05832">
    <property type="entry name" value="DUF846"/>
    <property type="match status" value="1"/>
</dbReference>
<accession>A2D868</accession>
<evidence type="ECO:0000256" key="2">
    <source>
        <dbReference type="ARBA" id="ARBA00005467"/>
    </source>
</evidence>
<dbReference type="InterPro" id="IPR008564">
    <property type="entry name" value="TVP23-like"/>
</dbReference>
<comment type="subcellular location">
    <subcellularLocation>
        <location evidence="1 6">Membrane</location>
        <topology evidence="1 6">Multi-pass membrane protein</topology>
    </subcellularLocation>
</comment>
<dbReference type="GO" id="GO:0009306">
    <property type="term" value="P:protein secretion"/>
    <property type="evidence" value="ECO:0000318"/>
    <property type="project" value="GO_Central"/>
</dbReference>
<evidence type="ECO:0000313" key="7">
    <source>
        <dbReference type="EMBL" id="EAY23501.1"/>
    </source>
</evidence>
<evidence type="ECO:0000313" key="8">
    <source>
        <dbReference type="Proteomes" id="UP000001542"/>
    </source>
</evidence>
<evidence type="ECO:0000256" key="1">
    <source>
        <dbReference type="ARBA" id="ARBA00004141"/>
    </source>
</evidence>
<comment type="similarity">
    <text evidence="2 6">Belongs to the TVP23 family.</text>
</comment>
<name>A2D868_TRIV3</name>
<feature type="transmembrane region" description="Helical" evidence="6">
    <location>
        <begin position="50"/>
        <end position="66"/>
    </location>
</feature>
<keyword evidence="5 6" id="KW-0472">Membrane</keyword>
<gene>
    <name evidence="7" type="ORF">TVAG_071650</name>
</gene>
<evidence type="ECO:0000256" key="6">
    <source>
        <dbReference type="RuleBase" id="RU361206"/>
    </source>
</evidence>
<dbReference type="GO" id="GO:0000139">
    <property type="term" value="C:Golgi membrane"/>
    <property type="evidence" value="ECO:0000318"/>
    <property type="project" value="GO_Central"/>
</dbReference>
<dbReference type="Proteomes" id="UP000001542">
    <property type="component" value="Unassembled WGS sequence"/>
</dbReference>
<keyword evidence="8" id="KW-1185">Reference proteome</keyword>
<dbReference type="AlphaFoldDB" id="A2D868"/>
<feature type="transmembrane region" description="Helical" evidence="6">
    <location>
        <begin position="24"/>
        <end position="44"/>
    </location>
</feature>
<evidence type="ECO:0000256" key="5">
    <source>
        <dbReference type="ARBA" id="ARBA00023136"/>
    </source>
</evidence>
<keyword evidence="3 6" id="KW-0812">Transmembrane</keyword>
<reference evidence="7" key="2">
    <citation type="journal article" date="2007" name="Science">
        <title>Draft genome sequence of the sexually transmitted pathogen Trichomonas vaginalis.</title>
        <authorList>
            <person name="Carlton J.M."/>
            <person name="Hirt R.P."/>
            <person name="Silva J.C."/>
            <person name="Delcher A.L."/>
            <person name="Schatz M."/>
            <person name="Zhao Q."/>
            <person name="Wortman J.R."/>
            <person name="Bidwell S.L."/>
            <person name="Alsmark U.C.M."/>
            <person name="Besteiro S."/>
            <person name="Sicheritz-Ponten T."/>
            <person name="Noel C.J."/>
            <person name="Dacks J.B."/>
            <person name="Foster P.G."/>
            <person name="Simillion C."/>
            <person name="Van de Peer Y."/>
            <person name="Miranda-Saavedra D."/>
            <person name="Barton G.J."/>
            <person name="Westrop G.D."/>
            <person name="Mueller S."/>
            <person name="Dessi D."/>
            <person name="Fiori P.L."/>
            <person name="Ren Q."/>
            <person name="Paulsen I."/>
            <person name="Zhang H."/>
            <person name="Bastida-Corcuera F.D."/>
            <person name="Simoes-Barbosa A."/>
            <person name="Brown M.T."/>
            <person name="Hayes R.D."/>
            <person name="Mukherjee M."/>
            <person name="Okumura C.Y."/>
            <person name="Schneider R."/>
            <person name="Smith A.J."/>
            <person name="Vanacova S."/>
            <person name="Villalvazo M."/>
            <person name="Haas B.J."/>
            <person name="Pertea M."/>
            <person name="Feldblyum T.V."/>
            <person name="Utterback T.R."/>
            <person name="Shu C.L."/>
            <person name="Osoegawa K."/>
            <person name="de Jong P.J."/>
            <person name="Hrdy I."/>
            <person name="Horvathova L."/>
            <person name="Zubacova Z."/>
            <person name="Dolezal P."/>
            <person name="Malik S.B."/>
            <person name="Logsdon J.M. Jr."/>
            <person name="Henze K."/>
            <person name="Gupta A."/>
            <person name="Wang C.C."/>
            <person name="Dunne R.L."/>
            <person name="Upcroft J.A."/>
            <person name="Upcroft P."/>
            <person name="White O."/>
            <person name="Salzberg S.L."/>
            <person name="Tang P."/>
            <person name="Chiu C.-H."/>
            <person name="Lee Y.-S."/>
            <person name="Embley T.M."/>
            <person name="Coombs G.H."/>
            <person name="Mottram J.C."/>
            <person name="Tachezy J."/>
            <person name="Fraser-Liggett C.M."/>
            <person name="Johnson P.J."/>
        </authorList>
    </citation>
    <scope>NUCLEOTIDE SEQUENCE [LARGE SCALE GENOMIC DNA]</scope>
    <source>
        <strain evidence="7">G3</strain>
    </source>
</reference>
<keyword evidence="4 6" id="KW-1133">Transmembrane helix</keyword>
<dbReference type="PANTHER" id="PTHR13019">
    <property type="entry name" value="GOLGI APPARATUS MEMBRANE PROTEIN TVP23"/>
    <property type="match status" value="1"/>
</dbReference>
<dbReference type="KEGG" id="tva:5469065"/>
<dbReference type="InParanoid" id="A2D868"/>
<sequence length="201" mass="23302">MIVNNRELGFHDDGEISIVQSYPVFIYLITQILPIIVYFCPHIQIYSNDISYIFFLILEVIEFILVKNEIGFELIGIKWFFDPSSDEILQFSNRSAPYVPKVFESNVFWIAFFIEIALWIMTIIGTIAQKTLYGFIITFLVLGLYVTNLLIFMRGQSKALKEATDYTRNTLLTEQVEFAKVAENDEIIDNISNEDSYEESA</sequence>
<dbReference type="GO" id="GO:0016192">
    <property type="term" value="P:vesicle-mediated transport"/>
    <property type="evidence" value="ECO:0000318"/>
    <property type="project" value="GO_Central"/>
</dbReference>
<dbReference type="PANTHER" id="PTHR13019:SF7">
    <property type="entry name" value="GOLGI APPARATUS MEMBRANE PROTEIN TVP23"/>
    <property type="match status" value="1"/>
</dbReference>